<evidence type="ECO:0008006" key="4">
    <source>
        <dbReference type="Google" id="ProtNLM"/>
    </source>
</evidence>
<protein>
    <recommendedName>
        <fullName evidence="4">Lipoprotein</fullName>
    </recommendedName>
</protein>
<sequence>MRKSAARCATRLGALIAATTVSGCAIFLPPHSKSNFREEEEVKIEMIKTCEELNQDIQAVFTDAGDSPKYDPYEKVFGPKCVQLQEPARGGGRESAVAAAVVAAAVGLAVDYVHDQLKKEATLYEAQWEQRIARDDFWSAGQMKYVGFRVTRTVEGKPGKPATTAVFAFHPSQDGQFFLVAPMVYRLERAKAKVLSDEWETVATPWVLLTFPGKFARIAGHSIDAQVAVEMAAFWLGKDDDRRTESIAAFVLPIRGYNLDKNRVLTPGDGLPASPVGWLAAVPRSRGADSPAPAGNFTLKVLVTEKDTSNAQQLLVQAADKLQEQKPAVQNYILKGLGVGTPVN</sequence>
<evidence type="ECO:0000256" key="1">
    <source>
        <dbReference type="SAM" id="SignalP"/>
    </source>
</evidence>
<gene>
    <name evidence="2" type="ORF">HQ394_09795</name>
</gene>
<organism evidence="2 3">
    <name type="scientific">Defluviicoccus vanus</name>
    <dbReference type="NCBI Taxonomy" id="111831"/>
    <lineage>
        <taxon>Bacteria</taxon>
        <taxon>Pseudomonadati</taxon>
        <taxon>Pseudomonadota</taxon>
        <taxon>Alphaproteobacteria</taxon>
        <taxon>Rhodospirillales</taxon>
        <taxon>Rhodospirillaceae</taxon>
        <taxon>Defluviicoccus</taxon>
    </lineage>
</organism>
<reference evidence="2 3" key="1">
    <citation type="submission" date="2020-05" db="EMBL/GenBank/DDBJ databases">
        <title>Complete closed genome sequence of Defluviicoccus vanus.</title>
        <authorList>
            <person name="Bessarab I."/>
            <person name="Arumugam K."/>
            <person name="Maszenan A.M."/>
            <person name="Seviour R.J."/>
            <person name="Williams R.B."/>
        </authorList>
    </citation>
    <scope>NUCLEOTIDE SEQUENCE [LARGE SCALE GENOMIC DNA]</scope>
    <source>
        <strain evidence="2 3">Ben 114</strain>
    </source>
</reference>
<proteinExistence type="predicted"/>
<name>A0A7H1N1I2_9PROT</name>
<feature type="chain" id="PRO_5028908164" description="Lipoprotein" evidence="1">
    <location>
        <begin position="24"/>
        <end position="344"/>
    </location>
</feature>
<evidence type="ECO:0000313" key="2">
    <source>
        <dbReference type="EMBL" id="QNT69568.1"/>
    </source>
</evidence>
<accession>A0A7H1N1I2</accession>
<dbReference type="PROSITE" id="PS51257">
    <property type="entry name" value="PROKAR_LIPOPROTEIN"/>
    <property type="match status" value="1"/>
</dbReference>
<dbReference type="AlphaFoldDB" id="A0A7H1N1I2"/>
<keyword evidence="3" id="KW-1185">Reference proteome</keyword>
<dbReference type="RefSeq" id="WP_190260088.1">
    <property type="nucleotide sequence ID" value="NZ_CP053923.1"/>
</dbReference>
<dbReference type="EMBL" id="CP053923">
    <property type="protein sequence ID" value="QNT69568.1"/>
    <property type="molecule type" value="Genomic_DNA"/>
</dbReference>
<dbReference type="Proteomes" id="UP000516369">
    <property type="component" value="Chromosome"/>
</dbReference>
<dbReference type="KEGG" id="dvn:HQ394_09795"/>
<keyword evidence="1" id="KW-0732">Signal</keyword>
<feature type="signal peptide" evidence="1">
    <location>
        <begin position="1"/>
        <end position="23"/>
    </location>
</feature>
<evidence type="ECO:0000313" key="3">
    <source>
        <dbReference type="Proteomes" id="UP000516369"/>
    </source>
</evidence>